<evidence type="ECO:0000313" key="2">
    <source>
        <dbReference type="Proteomes" id="UP000183417"/>
    </source>
</evidence>
<sequence>MVCLESVFAGLRQVYCFEKTITQSDRKPGNLNFLMAEPRGMRVNPAEIRLSLDNLMACADTGGY</sequence>
<dbReference type="EMBL" id="FNPE01000022">
    <property type="protein sequence ID" value="SDZ40305.1"/>
    <property type="molecule type" value="Genomic_DNA"/>
</dbReference>
<evidence type="ECO:0000313" key="1">
    <source>
        <dbReference type="EMBL" id="SDZ40305.1"/>
    </source>
</evidence>
<dbReference type="Proteomes" id="UP000183417">
    <property type="component" value="Unassembled WGS sequence"/>
</dbReference>
<proteinExistence type="predicted"/>
<name>A0A1H3SRY0_9BURK</name>
<dbReference type="RefSeq" id="WP_143044645.1">
    <property type="nucleotide sequence ID" value="NZ_CP141274.1"/>
</dbReference>
<reference evidence="1 2" key="1">
    <citation type="submission" date="2016-10" db="EMBL/GenBank/DDBJ databases">
        <authorList>
            <person name="de Groot N.N."/>
        </authorList>
    </citation>
    <scope>NUCLEOTIDE SEQUENCE [LARGE SCALE GENOMIC DNA]</scope>
    <source>
        <strain evidence="1 2">LMG 24775</strain>
    </source>
</reference>
<dbReference type="AlphaFoldDB" id="A0A1H3SRY0"/>
<organism evidence="1 2">
    <name type="scientific">Delftia lacustris</name>
    <dbReference type="NCBI Taxonomy" id="558537"/>
    <lineage>
        <taxon>Bacteria</taxon>
        <taxon>Pseudomonadati</taxon>
        <taxon>Pseudomonadota</taxon>
        <taxon>Betaproteobacteria</taxon>
        <taxon>Burkholderiales</taxon>
        <taxon>Comamonadaceae</taxon>
        <taxon>Delftia</taxon>
    </lineage>
</organism>
<accession>A0A1H3SRY0</accession>
<gene>
    <name evidence="1" type="ORF">SAMN05421547_12233</name>
</gene>
<dbReference type="GeneID" id="94693196"/>
<protein>
    <submittedName>
        <fullName evidence="1">Uncharacterized protein</fullName>
    </submittedName>
</protein>